<proteinExistence type="inferred from homology"/>
<dbReference type="InterPro" id="IPR050810">
    <property type="entry name" value="Bact_Secretion_Sys_Channel"/>
</dbReference>
<protein>
    <submittedName>
        <fullName evidence="8">Secretin</fullName>
    </submittedName>
</protein>
<evidence type="ECO:0000256" key="1">
    <source>
        <dbReference type="ARBA" id="ARBA00004370"/>
    </source>
</evidence>
<evidence type="ECO:0000313" key="8">
    <source>
        <dbReference type="EMBL" id="PMF25587.1"/>
    </source>
</evidence>
<dbReference type="GO" id="GO:0009306">
    <property type="term" value="P:protein secretion"/>
    <property type="evidence" value="ECO:0007669"/>
    <property type="project" value="InterPro"/>
</dbReference>
<evidence type="ECO:0000256" key="4">
    <source>
        <dbReference type="RuleBase" id="RU004003"/>
    </source>
</evidence>
<evidence type="ECO:0000256" key="3">
    <source>
        <dbReference type="ARBA" id="ARBA00023136"/>
    </source>
</evidence>
<comment type="caution">
    <text evidence="8">The sequence shown here is derived from an EMBL/GenBank/DDBJ whole genome shotgun (WGS) entry which is preliminary data.</text>
</comment>
<dbReference type="GO" id="GO:0016020">
    <property type="term" value="C:membrane"/>
    <property type="evidence" value="ECO:0007669"/>
    <property type="project" value="UniProtKB-SubCell"/>
</dbReference>
<dbReference type="InterPro" id="IPR004846">
    <property type="entry name" value="T2SS/T3SS_dom"/>
</dbReference>
<dbReference type="Pfam" id="PF00263">
    <property type="entry name" value="Secretin"/>
    <property type="match status" value="1"/>
</dbReference>
<gene>
    <name evidence="8" type="ORF">BCV19_00615</name>
</gene>
<name>A0A2N7CHB4_VIBSP</name>
<evidence type="ECO:0000256" key="6">
    <source>
        <dbReference type="SAM" id="SignalP"/>
    </source>
</evidence>
<dbReference type="GO" id="GO:0015627">
    <property type="term" value="C:type II protein secretion system complex"/>
    <property type="evidence" value="ECO:0007669"/>
    <property type="project" value="TreeGrafter"/>
</dbReference>
<organism evidence="8 9">
    <name type="scientific">Vibrio splendidus</name>
    <dbReference type="NCBI Taxonomy" id="29497"/>
    <lineage>
        <taxon>Bacteria</taxon>
        <taxon>Pseudomonadati</taxon>
        <taxon>Pseudomonadota</taxon>
        <taxon>Gammaproteobacteria</taxon>
        <taxon>Vibrionales</taxon>
        <taxon>Vibrionaceae</taxon>
        <taxon>Vibrio</taxon>
    </lineage>
</organism>
<dbReference type="PANTHER" id="PTHR30332">
    <property type="entry name" value="PROBABLE GENERAL SECRETION PATHWAY PROTEIN D"/>
    <property type="match status" value="1"/>
</dbReference>
<keyword evidence="3" id="KW-0472">Membrane</keyword>
<dbReference type="Proteomes" id="UP000235405">
    <property type="component" value="Unassembled WGS sequence"/>
</dbReference>
<evidence type="ECO:0000256" key="2">
    <source>
        <dbReference type="ARBA" id="ARBA00022729"/>
    </source>
</evidence>
<dbReference type="PANTHER" id="PTHR30332:SF24">
    <property type="entry name" value="SECRETIN GSPD-RELATED"/>
    <property type="match status" value="1"/>
</dbReference>
<accession>A0A2N7CHB4</accession>
<evidence type="ECO:0000259" key="7">
    <source>
        <dbReference type="Pfam" id="PF00263"/>
    </source>
</evidence>
<feature type="region of interest" description="Disordered" evidence="5">
    <location>
        <begin position="400"/>
        <end position="426"/>
    </location>
</feature>
<feature type="domain" description="Type II/III secretion system secretin-like" evidence="7">
    <location>
        <begin position="331"/>
        <end position="489"/>
    </location>
</feature>
<evidence type="ECO:0000313" key="9">
    <source>
        <dbReference type="Proteomes" id="UP000235405"/>
    </source>
</evidence>
<comment type="similarity">
    <text evidence="4">Belongs to the bacterial secretin family.</text>
</comment>
<dbReference type="RefSeq" id="WP_102482103.1">
    <property type="nucleotide sequence ID" value="NZ_MCSW01000113.1"/>
</dbReference>
<dbReference type="Gene3D" id="3.55.50.30">
    <property type="match status" value="1"/>
</dbReference>
<sequence length="490" mass="54402">MKLKIWLFALCMVTGYAHANVFFKQQDMNVGQALSAIAKDMKLKFVDDLDGEVGRQVISRPLSGEGKALLSQLSQVYDFDWYIYGSTLRVQYGEAYINYSYRPKNIRPSALLGELKRTFLTSSTVKMASVERGHSVLFSGTREFVNDAVSYAAMVDKNQFLENGNKLELARINFDYLSVVDRSIETFDGNVNFPGAQSLIAAAITNIGQFENISDQQVLEKAYKVKLSDGDKQALDEEEKTSKVQVLPSANALLIRGTPAEVKLAKRIAALIDIKSQQLLFSVKVYDVAVDRNETIGPDSSLLNGSQGIYDVLSLPFSETKTFMKGFQATTSNGLAHGVYETNLLVLENQQGHFGRKETATISLISEKQVQTQEIEADNSIYVTGRLLPSGRVQAKVEYKEESLDDDEDDGGSQSIEPPKVSSQSLESEVYIKKDQTVILGGFDNTVTQSTEVGVPVLSSIPFLGVLFKNTHETKRKYKRYISLSFKVIE</sequence>
<feature type="chain" id="PRO_5014931418" evidence="6">
    <location>
        <begin position="20"/>
        <end position="490"/>
    </location>
</feature>
<comment type="subcellular location">
    <subcellularLocation>
        <location evidence="1">Membrane</location>
    </subcellularLocation>
</comment>
<dbReference type="AlphaFoldDB" id="A0A2N7CHB4"/>
<dbReference type="EMBL" id="MCSW01000113">
    <property type="protein sequence ID" value="PMF25587.1"/>
    <property type="molecule type" value="Genomic_DNA"/>
</dbReference>
<feature type="signal peptide" evidence="6">
    <location>
        <begin position="1"/>
        <end position="19"/>
    </location>
</feature>
<keyword evidence="2 6" id="KW-0732">Signal</keyword>
<reference evidence="9" key="1">
    <citation type="submission" date="2016-07" db="EMBL/GenBank/DDBJ databases">
        <title>Nontailed viruses are major unrecognized killers of bacteria in the ocean.</title>
        <authorList>
            <person name="Kauffman K."/>
            <person name="Hussain F."/>
            <person name="Yang J."/>
            <person name="Arevalo P."/>
            <person name="Brown J."/>
            <person name="Cutler M."/>
            <person name="Kelly L."/>
            <person name="Polz M.F."/>
        </authorList>
    </citation>
    <scope>NUCLEOTIDE SEQUENCE [LARGE SCALE GENOMIC DNA]</scope>
    <source>
        <strain evidence="9">10N.286.54.F3</strain>
    </source>
</reference>
<evidence type="ECO:0000256" key="5">
    <source>
        <dbReference type="SAM" id="MobiDB-lite"/>
    </source>
</evidence>